<proteinExistence type="predicted"/>
<comment type="caution">
    <text evidence="2">The sequence shown here is derived from an EMBL/GenBank/DDBJ whole genome shotgun (WGS) entry which is preliminary data.</text>
</comment>
<feature type="compositionally biased region" description="Low complexity" evidence="1">
    <location>
        <begin position="33"/>
        <end position="43"/>
    </location>
</feature>
<evidence type="ECO:0000313" key="2">
    <source>
        <dbReference type="EMBL" id="GKV53793.1"/>
    </source>
</evidence>
<accession>A0AAV5MWJ7</accession>
<evidence type="ECO:0000256" key="1">
    <source>
        <dbReference type="SAM" id="MobiDB-lite"/>
    </source>
</evidence>
<reference evidence="2 3" key="1">
    <citation type="journal article" date="2021" name="Commun. Biol.">
        <title>The genome of Shorea leprosula (Dipterocarpaceae) highlights the ecological relevance of drought in aseasonal tropical rainforests.</title>
        <authorList>
            <person name="Ng K.K.S."/>
            <person name="Kobayashi M.J."/>
            <person name="Fawcett J.A."/>
            <person name="Hatakeyama M."/>
            <person name="Paape T."/>
            <person name="Ng C.H."/>
            <person name="Ang C.C."/>
            <person name="Tnah L.H."/>
            <person name="Lee C.T."/>
            <person name="Nishiyama T."/>
            <person name="Sese J."/>
            <person name="O'Brien M.J."/>
            <person name="Copetti D."/>
            <person name="Mohd Noor M.I."/>
            <person name="Ong R.C."/>
            <person name="Putra M."/>
            <person name="Sireger I.Z."/>
            <person name="Indrioko S."/>
            <person name="Kosugi Y."/>
            <person name="Izuno A."/>
            <person name="Isagi Y."/>
            <person name="Lee S.L."/>
            <person name="Shimizu K.K."/>
        </authorList>
    </citation>
    <scope>NUCLEOTIDE SEQUENCE [LARGE SCALE GENOMIC DNA]</scope>
    <source>
        <strain evidence="2">214</strain>
    </source>
</reference>
<feature type="compositionally biased region" description="Basic and acidic residues" evidence="1">
    <location>
        <begin position="8"/>
        <end position="17"/>
    </location>
</feature>
<dbReference type="AlphaFoldDB" id="A0AAV5MWJ7"/>
<protein>
    <submittedName>
        <fullName evidence="2">Uncharacterized protein</fullName>
    </submittedName>
</protein>
<dbReference type="Proteomes" id="UP001054252">
    <property type="component" value="Unassembled WGS sequence"/>
</dbReference>
<organism evidence="2 3">
    <name type="scientific">Rubroshorea leprosula</name>
    <dbReference type="NCBI Taxonomy" id="152421"/>
    <lineage>
        <taxon>Eukaryota</taxon>
        <taxon>Viridiplantae</taxon>
        <taxon>Streptophyta</taxon>
        <taxon>Embryophyta</taxon>
        <taxon>Tracheophyta</taxon>
        <taxon>Spermatophyta</taxon>
        <taxon>Magnoliopsida</taxon>
        <taxon>eudicotyledons</taxon>
        <taxon>Gunneridae</taxon>
        <taxon>Pentapetalae</taxon>
        <taxon>rosids</taxon>
        <taxon>malvids</taxon>
        <taxon>Malvales</taxon>
        <taxon>Dipterocarpaceae</taxon>
        <taxon>Rubroshorea</taxon>
    </lineage>
</organism>
<feature type="region of interest" description="Disordered" evidence="1">
    <location>
        <begin position="1"/>
        <end position="43"/>
    </location>
</feature>
<sequence length="43" mass="4956">MKQAIEFQKIKPTRDSNNDNQNTDSRADIIRMSRSSTSSTRIN</sequence>
<keyword evidence="3" id="KW-1185">Reference proteome</keyword>
<evidence type="ECO:0000313" key="3">
    <source>
        <dbReference type="Proteomes" id="UP001054252"/>
    </source>
</evidence>
<name>A0AAV5MWJ7_9ROSI</name>
<gene>
    <name evidence="2" type="ORF">SLEP1_g60307</name>
</gene>
<dbReference type="EMBL" id="BPVZ01001917">
    <property type="protein sequence ID" value="GKV53793.1"/>
    <property type="molecule type" value="Genomic_DNA"/>
</dbReference>